<keyword evidence="2 5" id="KW-0812">Transmembrane</keyword>
<dbReference type="NCBIfam" id="TIGR01627">
    <property type="entry name" value="A_thal_3515"/>
    <property type="match status" value="1"/>
</dbReference>
<dbReference type="PANTHER" id="PTHR31444">
    <property type="entry name" value="OS11G0490100 PROTEIN"/>
    <property type="match status" value="1"/>
</dbReference>
<accession>A0A4S4EJY6</accession>
<sequence>MKNRNVVIGKPFFITFMIAVVVSGTLMITILTRSSATTTNSILCTFAGSLASTTDTTTPIQLLSILHYATSPVVPQQSRSEIQITLDVLKTLSPCNFLVFGLGHDSLMWSSLNPRGTTLFIEEDIRWVQRVLKNAPSLHVHPVHYETQLSDADHLLSSYRSDPRCLPPNVFLRGNTPCKLALSNFPDEFYEKEWDVIMIDGPRGYFKQAPGRMAVIFSAAVMARARMRPGVTHVFLHDVNRRVEKAFAHEFLCEKNRVESVGRLWHFEIPPASKVSGGGHSFC</sequence>
<keyword evidence="3 5" id="KW-1133">Transmembrane helix</keyword>
<protein>
    <submittedName>
        <fullName evidence="6">Uncharacterized protein</fullName>
    </submittedName>
</protein>
<dbReference type="InterPro" id="IPR029063">
    <property type="entry name" value="SAM-dependent_MTases_sf"/>
</dbReference>
<evidence type="ECO:0000256" key="3">
    <source>
        <dbReference type="ARBA" id="ARBA00022989"/>
    </source>
</evidence>
<name>A0A4S4EJY6_CAMSN</name>
<dbReference type="STRING" id="542762.A0A4S4EJY6"/>
<evidence type="ECO:0000256" key="4">
    <source>
        <dbReference type="ARBA" id="ARBA00023136"/>
    </source>
</evidence>
<dbReference type="GO" id="GO:0000139">
    <property type="term" value="C:Golgi membrane"/>
    <property type="evidence" value="ECO:0007669"/>
    <property type="project" value="UniProtKB-SubCell"/>
</dbReference>
<dbReference type="Pfam" id="PF21729">
    <property type="entry name" value="IRX15_IRX15L_GXM"/>
    <property type="match status" value="1"/>
</dbReference>
<dbReference type="InterPro" id="IPR006514">
    <property type="entry name" value="IRX15/GXM/AGM"/>
</dbReference>
<dbReference type="Gene3D" id="3.40.50.150">
    <property type="entry name" value="Vaccinia Virus protein VP39"/>
    <property type="match status" value="1"/>
</dbReference>
<keyword evidence="7" id="KW-1185">Reference proteome</keyword>
<feature type="transmembrane region" description="Helical" evidence="5">
    <location>
        <begin position="12"/>
        <end position="31"/>
    </location>
</feature>
<gene>
    <name evidence="6" type="ORF">TEA_025613</name>
</gene>
<comment type="caution">
    <text evidence="6">The sequence shown here is derived from an EMBL/GenBank/DDBJ whole genome shotgun (WGS) entry which is preliminary data.</text>
</comment>
<dbReference type="GO" id="GO:0045492">
    <property type="term" value="P:xylan biosynthetic process"/>
    <property type="evidence" value="ECO:0007669"/>
    <property type="project" value="InterPro"/>
</dbReference>
<evidence type="ECO:0000256" key="2">
    <source>
        <dbReference type="ARBA" id="ARBA00022692"/>
    </source>
</evidence>
<dbReference type="AlphaFoldDB" id="A0A4S4EJY6"/>
<evidence type="ECO:0000256" key="5">
    <source>
        <dbReference type="SAM" id="Phobius"/>
    </source>
</evidence>
<organism evidence="6 7">
    <name type="scientific">Camellia sinensis var. sinensis</name>
    <name type="common">China tea</name>
    <dbReference type="NCBI Taxonomy" id="542762"/>
    <lineage>
        <taxon>Eukaryota</taxon>
        <taxon>Viridiplantae</taxon>
        <taxon>Streptophyta</taxon>
        <taxon>Embryophyta</taxon>
        <taxon>Tracheophyta</taxon>
        <taxon>Spermatophyta</taxon>
        <taxon>Magnoliopsida</taxon>
        <taxon>eudicotyledons</taxon>
        <taxon>Gunneridae</taxon>
        <taxon>Pentapetalae</taxon>
        <taxon>asterids</taxon>
        <taxon>Ericales</taxon>
        <taxon>Theaceae</taxon>
        <taxon>Camellia</taxon>
    </lineage>
</organism>
<evidence type="ECO:0000313" key="7">
    <source>
        <dbReference type="Proteomes" id="UP000306102"/>
    </source>
</evidence>
<comment type="subcellular location">
    <subcellularLocation>
        <location evidence="1">Golgi apparatus membrane</location>
        <topology evidence="1">Single-pass membrane protein</topology>
    </subcellularLocation>
</comment>
<keyword evidence="4 5" id="KW-0472">Membrane</keyword>
<dbReference type="Proteomes" id="UP000306102">
    <property type="component" value="Unassembled WGS sequence"/>
</dbReference>
<dbReference type="EMBL" id="SDRB02003800">
    <property type="protein sequence ID" value="THG16890.1"/>
    <property type="molecule type" value="Genomic_DNA"/>
</dbReference>
<evidence type="ECO:0000313" key="6">
    <source>
        <dbReference type="EMBL" id="THG16890.1"/>
    </source>
</evidence>
<evidence type="ECO:0000256" key="1">
    <source>
        <dbReference type="ARBA" id="ARBA00004194"/>
    </source>
</evidence>
<reference evidence="6 7" key="1">
    <citation type="journal article" date="2018" name="Proc. Natl. Acad. Sci. U.S.A.">
        <title>Draft genome sequence of Camellia sinensis var. sinensis provides insights into the evolution of the tea genome and tea quality.</title>
        <authorList>
            <person name="Wei C."/>
            <person name="Yang H."/>
            <person name="Wang S."/>
            <person name="Zhao J."/>
            <person name="Liu C."/>
            <person name="Gao L."/>
            <person name="Xia E."/>
            <person name="Lu Y."/>
            <person name="Tai Y."/>
            <person name="She G."/>
            <person name="Sun J."/>
            <person name="Cao H."/>
            <person name="Tong W."/>
            <person name="Gao Q."/>
            <person name="Li Y."/>
            <person name="Deng W."/>
            <person name="Jiang X."/>
            <person name="Wang W."/>
            <person name="Chen Q."/>
            <person name="Zhang S."/>
            <person name="Li H."/>
            <person name="Wu J."/>
            <person name="Wang P."/>
            <person name="Li P."/>
            <person name="Shi C."/>
            <person name="Zheng F."/>
            <person name="Jian J."/>
            <person name="Huang B."/>
            <person name="Shan D."/>
            <person name="Shi M."/>
            <person name="Fang C."/>
            <person name="Yue Y."/>
            <person name="Li F."/>
            <person name="Li D."/>
            <person name="Wei S."/>
            <person name="Han B."/>
            <person name="Jiang C."/>
            <person name="Yin Y."/>
            <person name="Xia T."/>
            <person name="Zhang Z."/>
            <person name="Bennetzen J.L."/>
            <person name="Zhao S."/>
            <person name="Wan X."/>
        </authorList>
    </citation>
    <scope>NUCLEOTIDE SEQUENCE [LARGE SCALE GENOMIC DNA]</scope>
    <source>
        <strain evidence="7">cv. Shuchazao</strain>
        <tissue evidence="6">Leaf</tissue>
    </source>
</reference>
<proteinExistence type="predicted"/>